<reference evidence="3" key="1">
    <citation type="submission" date="2018-09" db="EMBL/GenBank/DDBJ databases">
        <authorList>
            <person name="Livingstone P.G."/>
            <person name="Whitworth D.E."/>
        </authorList>
    </citation>
    <scope>NUCLEOTIDE SEQUENCE [LARGE SCALE GENOMIC DNA]</scope>
    <source>
        <strain evidence="3">CA043D</strain>
    </source>
</reference>
<evidence type="ECO:0008006" key="4">
    <source>
        <dbReference type="Google" id="ProtNLM"/>
    </source>
</evidence>
<dbReference type="EMBL" id="RAWE01000001">
    <property type="protein sequence ID" value="RKH07911.1"/>
    <property type="molecule type" value="Genomic_DNA"/>
</dbReference>
<dbReference type="SUPFAM" id="SSF53756">
    <property type="entry name" value="UDP-Glycosyltransferase/glycogen phosphorylase"/>
    <property type="match status" value="1"/>
</dbReference>
<dbReference type="Proteomes" id="UP000268313">
    <property type="component" value="Unassembled WGS sequence"/>
</dbReference>
<sequence length="546" mass="60820">MRWGKTSAPRILETWSHSNTAQSMKSRTHRGPDAMIGWAPPTSRRARASVRTSRWNVEGDDACRPDRPPRATPLALRAWTGAPPPRCSRFPRFPAPWPRAASRELLMAKLMIFPLPHTGHLNPCLRLADELQRLGHQVVFCCMLAAEQAVRAAGFEFVPIFESSLARDYLVQASTRMGRSRSLLGLLSPLRDSVRSQNAMFQALLDGELDRTIERIRPDLILFDERFKYAGPAVHASGIPFLRLHTTVPLHFREHLFGQPVRRPKPVMRVLAKAIHGTLVGLGLHARFEFAFETLLRQKNLGTPGNNPFHGVGGVNELMLFPEAFANIAGTAAAARIHHVGPCINQEHREAQPFAWERLREDRPLIVFSMGTRGYVSKWVPPLLRAMVDVAKQRPDWQFVMGTGTSADPATLDGRAPNLIAVQSFPQLPLLRRAAVMVTHAGFNTVKECIWEGVPMVALPLTQDQPFVARIVDKHGIGVMAPPRELGAPGLLALLDKVLGDPSYKQAVTAMSARFHEADRPEPLEELVQRMLRQHREVASPTTEVA</sequence>
<dbReference type="PANTHER" id="PTHR48050:SF13">
    <property type="entry name" value="STEROL 3-BETA-GLUCOSYLTRANSFERASE UGT80A2"/>
    <property type="match status" value="1"/>
</dbReference>
<dbReference type="GO" id="GO:0008194">
    <property type="term" value="F:UDP-glycosyltransferase activity"/>
    <property type="evidence" value="ECO:0007669"/>
    <property type="project" value="InterPro"/>
</dbReference>
<organism evidence="2 3">
    <name type="scientific">Corallococcus carmarthensis</name>
    <dbReference type="NCBI Taxonomy" id="2316728"/>
    <lineage>
        <taxon>Bacteria</taxon>
        <taxon>Pseudomonadati</taxon>
        <taxon>Myxococcota</taxon>
        <taxon>Myxococcia</taxon>
        <taxon>Myxococcales</taxon>
        <taxon>Cystobacterineae</taxon>
        <taxon>Myxococcaceae</taxon>
        <taxon>Corallococcus</taxon>
    </lineage>
</organism>
<keyword evidence="3" id="KW-1185">Reference proteome</keyword>
<dbReference type="GO" id="GO:0017000">
    <property type="term" value="P:antibiotic biosynthetic process"/>
    <property type="evidence" value="ECO:0007669"/>
    <property type="project" value="UniProtKB-ARBA"/>
</dbReference>
<dbReference type="PANTHER" id="PTHR48050">
    <property type="entry name" value="STEROL 3-BETA-GLUCOSYLTRANSFERASE"/>
    <property type="match status" value="1"/>
</dbReference>
<dbReference type="InterPro" id="IPR050426">
    <property type="entry name" value="Glycosyltransferase_28"/>
</dbReference>
<dbReference type="Gene3D" id="3.40.50.2000">
    <property type="entry name" value="Glycogen Phosphorylase B"/>
    <property type="match status" value="2"/>
</dbReference>
<feature type="compositionally biased region" description="Low complexity" evidence="1">
    <location>
        <begin position="39"/>
        <end position="54"/>
    </location>
</feature>
<dbReference type="Pfam" id="PF00201">
    <property type="entry name" value="UDPGT"/>
    <property type="match status" value="1"/>
</dbReference>
<evidence type="ECO:0000313" key="2">
    <source>
        <dbReference type="EMBL" id="RKH07911.1"/>
    </source>
</evidence>
<evidence type="ECO:0000256" key="1">
    <source>
        <dbReference type="SAM" id="MobiDB-lite"/>
    </source>
</evidence>
<comment type="caution">
    <text evidence="2">The sequence shown here is derived from an EMBL/GenBank/DDBJ whole genome shotgun (WGS) entry which is preliminary data.</text>
</comment>
<proteinExistence type="predicted"/>
<feature type="region of interest" description="Disordered" evidence="1">
    <location>
        <begin position="1"/>
        <end position="70"/>
    </location>
</feature>
<gene>
    <name evidence="2" type="ORF">D7X32_00490</name>
</gene>
<dbReference type="CDD" id="cd03784">
    <property type="entry name" value="GT1_Gtf-like"/>
    <property type="match status" value="1"/>
</dbReference>
<feature type="compositionally biased region" description="Polar residues" evidence="1">
    <location>
        <begin position="15"/>
        <end position="25"/>
    </location>
</feature>
<name>A0A3A8KUG2_9BACT</name>
<dbReference type="AlphaFoldDB" id="A0A3A8KUG2"/>
<dbReference type="InterPro" id="IPR002213">
    <property type="entry name" value="UDP_glucos_trans"/>
</dbReference>
<evidence type="ECO:0000313" key="3">
    <source>
        <dbReference type="Proteomes" id="UP000268313"/>
    </source>
</evidence>
<protein>
    <recommendedName>
        <fullName evidence="4">Glycosyltransferase</fullName>
    </recommendedName>
</protein>
<accession>A0A3A8KUG2</accession>